<dbReference type="PANTHER" id="PTHR42891">
    <property type="entry name" value="D-GLYCERO-BETA-D-MANNO-HEPTOSE-1,7-BISPHOSPHATE 7-PHOSPHATASE"/>
    <property type="match status" value="1"/>
</dbReference>
<organism evidence="11 12">
    <name type="scientific">Noviherbaspirillum cavernae</name>
    <dbReference type="NCBI Taxonomy" id="2320862"/>
    <lineage>
        <taxon>Bacteria</taxon>
        <taxon>Pseudomonadati</taxon>
        <taxon>Pseudomonadota</taxon>
        <taxon>Betaproteobacteria</taxon>
        <taxon>Burkholderiales</taxon>
        <taxon>Oxalobacteraceae</taxon>
        <taxon>Noviherbaspirillum</taxon>
    </lineage>
</organism>
<dbReference type="NCBIfam" id="TIGR01662">
    <property type="entry name" value="HAD-SF-IIIA"/>
    <property type="match status" value="1"/>
</dbReference>
<dbReference type="OrthoDB" id="9781367at2"/>
<name>A0A418X2N0_9BURK</name>
<comment type="cofactor">
    <cofactor evidence="10">
        <name>Zn(2+)</name>
        <dbReference type="ChEBI" id="CHEBI:29105"/>
    </cofactor>
</comment>
<feature type="binding site" evidence="10">
    <location>
        <position position="7"/>
    </location>
    <ligand>
        <name>Mg(2+)</name>
        <dbReference type="ChEBI" id="CHEBI:18420"/>
    </ligand>
</feature>
<dbReference type="EC" id="3.1.3.-" evidence="7"/>
<dbReference type="InterPro" id="IPR036412">
    <property type="entry name" value="HAD-like_sf"/>
</dbReference>
<dbReference type="InterPro" id="IPR004446">
    <property type="entry name" value="Heptose_bisP_phosphatase"/>
</dbReference>
<dbReference type="NCBIfam" id="TIGR01656">
    <property type="entry name" value="Histidinol-ppas"/>
    <property type="match status" value="1"/>
</dbReference>
<dbReference type="PANTHER" id="PTHR42891:SF1">
    <property type="entry name" value="D-GLYCERO-BETA-D-MANNO-HEPTOSE-1,7-BISPHOSPHATE 7-PHOSPHATASE"/>
    <property type="match status" value="1"/>
</dbReference>
<comment type="caution">
    <text evidence="11">The sequence shown here is derived from an EMBL/GenBank/DDBJ whole genome shotgun (WGS) entry which is preliminary data.</text>
</comment>
<keyword evidence="10" id="KW-0460">Magnesium</keyword>
<keyword evidence="4 7" id="KW-0378">Hydrolase</keyword>
<dbReference type="Pfam" id="PF13242">
    <property type="entry name" value="Hydrolase_like"/>
    <property type="match status" value="1"/>
</dbReference>
<evidence type="ECO:0000256" key="10">
    <source>
        <dbReference type="PIRSR" id="PIRSR004682-4"/>
    </source>
</evidence>
<evidence type="ECO:0000256" key="5">
    <source>
        <dbReference type="ARBA" id="ARBA00023277"/>
    </source>
</evidence>
<dbReference type="GO" id="GO:0005737">
    <property type="term" value="C:cytoplasm"/>
    <property type="evidence" value="ECO:0007669"/>
    <property type="project" value="UniProtKB-SubCell"/>
</dbReference>
<evidence type="ECO:0000256" key="1">
    <source>
        <dbReference type="ARBA" id="ARBA00004496"/>
    </source>
</evidence>
<feature type="site" description="Stabilizes the phosphoryl group" evidence="9">
    <location>
        <position position="107"/>
    </location>
</feature>
<protein>
    <recommendedName>
        <fullName evidence="6 7">D,D-heptose 1,7-bisphosphate phosphatase</fullName>
        <ecNumber evidence="7">3.1.3.-</ecNumber>
    </recommendedName>
</protein>
<feature type="binding site" evidence="10">
    <location>
        <position position="103"/>
    </location>
    <ligand>
        <name>Zn(2+)</name>
        <dbReference type="ChEBI" id="CHEBI:29105"/>
    </ligand>
</feature>
<keyword evidence="5 7" id="KW-0119">Carbohydrate metabolism</keyword>
<comment type="similarity">
    <text evidence="7">Belongs to the gmhB family.</text>
</comment>
<dbReference type="InterPro" id="IPR006543">
    <property type="entry name" value="Histidinol-phos"/>
</dbReference>
<dbReference type="Proteomes" id="UP000285190">
    <property type="component" value="Unassembled WGS sequence"/>
</dbReference>
<evidence type="ECO:0000256" key="4">
    <source>
        <dbReference type="ARBA" id="ARBA00022801"/>
    </source>
</evidence>
<dbReference type="InterPro" id="IPR006549">
    <property type="entry name" value="HAD-SF_hydro_IIIA"/>
</dbReference>
<gene>
    <name evidence="11" type="ORF">D3870_12505</name>
</gene>
<feature type="binding site" evidence="10">
    <location>
        <position position="9"/>
    </location>
    <ligand>
        <name>Mg(2+)</name>
        <dbReference type="ChEBI" id="CHEBI:18420"/>
    </ligand>
</feature>
<sequence>MRAIFLDKDGTLIENVPHNVNPELIALTWLAGPALQLFQQMGYALFVVSNQPGIAHGCFTEASLETVRHRLAELLAQYGVSLNGFYYCPHSADGMVAPYATQCACRKPEPGMLRRAAQEHGIDLARSWMIGDILDDVEAGMRAGCRTALIDNGNETHWHLSALRTPHVIAPDLHAAAQRIALLDEVAAGRRREAGGS</sequence>
<dbReference type="InterPro" id="IPR023214">
    <property type="entry name" value="HAD_sf"/>
</dbReference>
<keyword evidence="10" id="KW-0862">Zinc</keyword>
<dbReference type="EMBL" id="QYUN01000002">
    <property type="protein sequence ID" value="RJG06716.1"/>
    <property type="molecule type" value="Genomic_DNA"/>
</dbReference>
<dbReference type="RefSeq" id="WP_119739545.1">
    <property type="nucleotide sequence ID" value="NZ_QYUN01000002.1"/>
</dbReference>
<feature type="active site" description="Nucleophile" evidence="8">
    <location>
        <position position="7"/>
    </location>
</feature>
<evidence type="ECO:0000256" key="9">
    <source>
        <dbReference type="PIRSR" id="PIRSR004682-3"/>
    </source>
</evidence>
<comment type="cofactor">
    <cofactor evidence="10">
        <name>Mg(2+)</name>
        <dbReference type="ChEBI" id="CHEBI:18420"/>
    </cofactor>
</comment>
<keyword evidence="12" id="KW-1185">Reference proteome</keyword>
<evidence type="ECO:0000256" key="8">
    <source>
        <dbReference type="PIRSR" id="PIRSR004682-1"/>
    </source>
</evidence>
<proteinExistence type="inferred from homology"/>
<evidence type="ECO:0000256" key="3">
    <source>
        <dbReference type="ARBA" id="ARBA00022723"/>
    </source>
</evidence>
<dbReference type="GO" id="GO:0005975">
    <property type="term" value="P:carbohydrate metabolic process"/>
    <property type="evidence" value="ECO:0007669"/>
    <property type="project" value="InterPro"/>
</dbReference>
<dbReference type="SUPFAM" id="SSF56784">
    <property type="entry name" value="HAD-like"/>
    <property type="match status" value="1"/>
</dbReference>
<evidence type="ECO:0000256" key="7">
    <source>
        <dbReference type="PIRNR" id="PIRNR004682"/>
    </source>
</evidence>
<keyword evidence="2 7" id="KW-0963">Cytoplasm</keyword>
<feature type="binding site" evidence="10">
    <location>
        <position position="90"/>
    </location>
    <ligand>
        <name>Zn(2+)</name>
        <dbReference type="ChEBI" id="CHEBI:29105"/>
    </ligand>
</feature>
<dbReference type="GO" id="GO:0016791">
    <property type="term" value="F:phosphatase activity"/>
    <property type="evidence" value="ECO:0007669"/>
    <property type="project" value="InterPro"/>
</dbReference>
<evidence type="ECO:0000313" key="11">
    <source>
        <dbReference type="EMBL" id="RJG06716.1"/>
    </source>
</evidence>
<comment type="subcellular location">
    <subcellularLocation>
        <location evidence="1 7">Cytoplasm</location>
    </subcellularLocation>
</comment>
<evidence type="ECO:0000256" key="2">
    <source>
        <dbReference type="ARBA" id="ARBA00022490"/>
    </source>
</evidence>
<feature type="site" description="Contributes to substrate recognition" evidence="9">
    <location>
        <position position="106"/>
    </location>
</feature>
<feature type="binding site" evidence="10">
    <location>
        <position position="105"/>
    </location>
    <ligand>
        <name>Zn(2+)</name>
        <dbReference type="ChEBI" id="CHEBI:29105"/>
    </ligand>
</feature>
<reference evidence="11 12" key="1">
    <citation type="submission" date="2018-09" db="EMBL/GenBank/DDBJ databases">
        <authorList>
            <person name="Zhu H."/>
        </authorList>
    </citation>
    <scope>NUCLEOTIDE SEQUENCE [LARGE SCALE GENOMIC DNA]</scope>
    <source>
        <strain evidence="11 12">K2R10-39</strain>
    </source>
</reference>
<dbReference type="AlphaFoldDB" id="A0A418X2N0"/>
<keyword evidence="3 10" id="KW-0479">Metal-binding</keyword>
<accession>A0A418X2N0</accession>
<feature type="active site" description="Proton donor" evidence="8">
    <location>
        <position position="9"/>
    </location>
</feature>
<feature type="binding site" evidence="10">
    <location>
        <position position="132"/>
    </location>
    <ligand>
        <name>Mg(2+)</name>
        <dbReference type="ChEBI" id="CHEBI:18420"/>
    </ligand>
</feature>
<dbReference type="Gene3D" id="3.40.50.1000">
    <property type="entry name" value="HAD superfamily/HAD-like"/>
    <property type="match status" value="1"/>
</dbReference>
<evidence type="ECO:0000256" key="6">
    <source>
        <dbReference type="ARBA" id="ARBA00031828"/>
    </source>
</evidence>
<feature type="site" description="Stabilizes the phosphoryl group" evidence="9">
    <location>
        <position position="49"/>
    </location>
</feature>
<evidence type="ECO:0000313" key="12">
    <source>
        <dbReference type="Proteomes" id="UP000285190"/>
    </source>
</evidence>
<dbReference type="GO" id="GO:0046872">
    <property type="term" value="F:metal ion binding"/>
    <property type="evidence" value="ECO:0007669"/>
    <property type="project" value="UniProtKB-KW"/>
</dbReference>
<dbReference type="CDD" id="cd07503">
    <property type="entry name" value="HAD_HisB-N"/>
    <property type="match status" value="1"/>
</dbReference>
<dbReference type="PIRSF" id="PIRSF004682">
    <property type="entry name" value="GmhB"/>
    <property type="match status" value="1"/>
</dbReference>
<feature type="binding site" evidence="10">
    <location>
        <position position="88"/>
    </location>
    <ligand>
        <name>Zn(2+)</name>
        <dbReference type="ChEBI" id="CHEBI:29105"/>
    </ligand>
</feature>